<dbReference type="GO" id="GO:0003677">
    <property type="term" value="F:DNA binding"/>
    <property type="evidence" value="ECO:0007669"/>
    <property type="project" value="UniProtKB-KW"/>
</dbReference>
<dbReference type="AlphaFoldDB" id="A0AAD4IFF9"/>
<keyword evidence="1" id="KW-0238">DNA-binding</keyword>
<dbReference type="InterPro" id="IPR006600">
    <property type="entry name" value="HTH_CenpB_DNA-bd_dom"/>
</dbReference>
<dbReference type="Pfam" id="PF03184">
    <property type="entry name" value="DDE_1"/>
    <property type="match status" value="1"/>
</dbReference>
<comment type="caution">
    <text evidence="4">The sequence shown here is derived from an EMBL/GenBank/DDBJ whole genome shotgun (WGS) entry which is preliminary data.</text>
</comment>
<keyword evidence="5" id="KW-1185">Reference proteome</keyword>
<keyword evidence="2" id="KW-0175">Coiled coil</keyword>
<dbReference type="InterPro" id="IPR004875">
    <property type="entry name" value="DDE_SF_endonuclease_dom"/>
</dbReference>
<dbReference type="PROSITE" id="PS51253">
    <property type="entry name" value="HTH_CENPB"/>
    <property type="match status" value="1"/>
</dbReference>
<dbReference type="GO" id="GO:0005634">
    <property type="term" value="C:nucleus"/>
    <property type="evidence" value="ECO:0007669"/>
    <property type="project" value="TreeGrafter"/>
</dbReference>
<dbReference type="SUPFAM" id="SSF46689">
    <property type="entry name" value="Homeodomain-like"/>
    <property type="match status" value="1"/>
</dbReference>
<accession>A0AAD4IFF9</accession>
<evidence type="ECO:0000313" key="5">
    <source>
        <dbReference type="Proteomes" id="UP001199106"/>
    </source>
</evidence>
<dbReference type="EMBL" id="JAANER010000002">
    <property type="protein sequence ID" value="KAG9193788.1"/>
    <property type="molecule type" value="Genomic_DNA"/>
</dbReference>
<dbReference type="InterPro" id="IPR036397">
    <property type="entry name" value="RNaseH_sf"/>
</dbReference>
<evidence type="ECO:0000259" key="3">
    <source>
        <dbReference type="PROSITE" id="PS51253"/>
    </source>
</evidence>
<reference evidence="4" key="1">
    <citation type="submission" date="2021-07" db="EMBL/GenBank/DDBJ databases">
        <title>Genome Resource of American Ginseng Black Spot Pathogen Alternaria panax.</title>
        <authorList>
            <person name="Qiu C."/>
            <person name="Wang W."/>
            <person name="Liu Z."/>
        </authorList>
    </citation>
    <scope>NUCLEOTIDE SEQUENCE</scope>
    <source>
        <strain evidence="4">BNCC115425</strain>
    </source>
</reference>
<gene>
    <name evidence="4" type="ORF">G6011_03823</name>
</gene>
<proteinExistence type="predicted"/>
<dbReference type="Gene3D" id="3.30.420.10">
    <property type="entry name" value="Ribonuclease H-like superfamily/Ribonuclease H"/>
    <property type="match status" value="1"/>
</dbReference>
<dbReference type="Pfam" id="PF03221">
    <property type="entry name" value="HTH_Tnp_Tc5"/>
    <property type="match status" value="1"/>
</dbReference>
<feature type="domain" description="HTH CENPB-type" evidence="3">
    <location>
        <begin position="49"/>
        <end position="119"/>
    </location>
</feature>
<dbReference type="PANTHER" id="PTHR19303:SF74">
    <property type="entry name" value="POGO TRANSPOSABLE ELEMENT WITH KRAB DOMAIN"/>
    <property type="match status" value="1"/>
</dbReference>
<evidence type="ECO:0000313" key="4">
    <source>
        <dbReference type="EMBL" id="KAG9193788.1"/>
    </source>
</evidence>
<feature type="coiled-coil region" evidence="2">
    <location>
        <begin position="432"/>
        <end position="459"/>
    </location>
</feature>
<dbReference type="PANTHER" id="PTHR19303">
    <property type="entry name" value="TRANSPOSON"/>
    <property type="match status" value="1"/>
</dbReference>
<name>A0AAD4IFF9_9PLEO</name>
<organism evidence="4 5">
    <name type="scientific">Alternaria panax</name>
    <dbReference type="NCBI Taxonomy" id="48097"/>
    <lineage>
        <taxon>Eukaryota</taxon>
        <taxon>Fungi</taxon>
        <taxon>Dikarya</taxon>
        <taxon>Ascomycota</taxon>
        <taxon>Pezizomycotina</taxon>
        <taxon>Dothideomycetes</taxon>
        <taxon>Pleosporomycetidae</taxon>
        <taxon>Pleosporales</taxon>
        <taxon>Pleosporineae</taxon>
        <taxon>Pleosporaceae</taxon>
        <taxon>Alternaria</taxon>
        <taxon>Alternaria sect. Panax</taxon>
    </lineage>
</organism>
<evidence type="ECO:0000256" key="2">
    <source>
        <dbReference type="SAM" id="Coils"/>
    </source>
</evidence>
<dbReference type="SMART" id="SM00674">
    <property type="entry name" value="CENPB"/>
    <property type="match status" value="1"/>
</dbReference>
<dbReference type="InterPro" id="IPR009057">
    <property type="entry name" value="Homeodomain-like_sf"/>
</dbReference>
<protein>
    <recommendedName>
        <fullName evidence="3">HTH CENPB-type domain-containing protein</fullName>
    </recommendedName>
</protein>
<sequence length="506" mass="57146">MDAREVAIQSAIRDLESGVYKSQRAAAAAWGIPRSSLRARLAGHLPHAIAHENQQRLSSVQEEFLVDWILDEDSRAQPPSHARVREMATRILRLSNDHDPLGQRWLQSFIARQPRVSSIIGRSIEVARADAASPAVIRAFLELFERTRIELNIKLDDIWNMDETGVALGVCTNTRVVARAGKRKAYIKAPGNREWVSIIESVSATGRKLRCMVIFKGKSLQTTWFPSELVPDWIYTTSENGWTAKVIGLEWLRRIYIPETTPDPGRHRMLILDGHGSHIDIEFMWECRQHRIHLLYLPAHASHLLQPLDLAPFSVVKSKYRHQIQELCLIDDAAPVKKERFISSYNQARVDRLSDRVIRAGWRATGLVPYNPDVVLSSSQISARPITPPQPIQPIHISNPIYRTPQTSQDVYQAQQQLQQSESLSRNTRTVLAKAAKAISQAQSQAAQLQASNQLLHQKLDSIISTQVRKRTQINPNDRFSKVDTIKRAIDRAAVKMATSSTSRAA</sequence>
<dbReference type="InterPro" id="IPR050863">
    <property type="entry name" value="CenT-Element_Derived"/>
</dbReference>
<evidence type="ECO:0000256" key="1">
    <source>
        <dbReference type="ARBA" id="ARBA00023125"/>
    </source>
</evidence>
<dbReference type="Proteomes" id="UP001199106">
    <property type="component" value="Unassembled WGS sequence"/>
</dbReference>